<accession>A0A0R3LF82</accession>
<comment type="caution">
    <text evidence="1">The sequence shown here is derived from an EMBL/GenBank/DDBJ whole genome shotgun (WGS) entry which is preliminary data.</text>
</comment>
<evidence type="ECO:0000313" key="2">
    <source>
        <dbReference type="Proteomes" id="UP000050863"/>
    </source>
</evidence>
<organism evidence="1 2">
    <name type="scientific">Bradyrhizobium jicamae</name>
    <dbReference type="NCBI Taxonomy" id="280332"/>
    <lineage>
        <taxon>Bacteria</taxon>
        <taxon>Pseudomonadati</taxon>
        <taxon>Pseudomonadota</taxon>
        <taxon>Alphaproteobacteria</taxon>
        <taxon>Hyphomicrobiales</taxon>
        <taxon>Nitrobacteraceae</taxon>
        <taxon>Bradyrhizobium</taxon>
    </lineage>
</organism>
<dbReference type="Proteomes" id="UP000050863">
    <property type="component" value="Unassembled WGS sequence"/>
</dbReference>
<sequence length="96" mass="10427">MSLNCLEEPIFTATPRTGQANFSLSALYSALVRTHVENMLRRLAAITAIMALRADGLRSWGLGRAMDDTGASELRLSMFLAARGASFWDVCAPPHS</sequence>
<dbReference type="STRING" id="280332.CQ12_16710"/>
<dbReference type="AlphaFoldDB" id="A0A0R3LF82"/>
<reference evidence="1 2" key="1">
    <citation type="submission" date="2014-03" db="EMBL/GenBank/DDBJ databases">
        <title>Bradyrhizobium valentinum sp. nov., isolated from effective nodules of Lupinus mariae-josephae, a lupine endemic of basic-lime soils in Eastern Spain.</title>
        <authorList>
            <person name="Duran D."/>
            <person name="Rey L."/>
            <person name="Navarro A."/>
            <person name="Busquets A."/>
            <person name="Imperial J."/>
            <person name="Ruiz-Argueso T."/>
        </authorList>
    </citation>
    <scope>NUCLEOTIDE SEQUENCE [LARGE SCALE GENOMIC DNA]</scope>
    <source>
        <strain evidence="1 2">PAC68</strain>
    </source>
</reference>
<gene>
    <name evidence="1" type="ORF">CQ12_16710</name>
</gene>
<keyword evidence="2" id="KW-1185">Reference proteome</keyword>
<evidence type="ECO:0000313" key="1">
    <source>
        <dbReference type="EMBL" id="KRR06468.1"/>
    </source>
</evidence>
<proteinExistence type="predicted"/>
<dbReference type="EMBL" id="LLXZ01000113">
    <property type="protein sequence ID" value="KRR06468.1"/>
    <property type="molecule type" value="Genomic_DNA"/>
</dbReference>
<protein>
    <submittedName>
        <fullName evidence="1">Uncharacterized protein</fullName>
    </submittedName>
</protein>
<name>A0A0R3LF82_9BRAD</name>